<name>A0ABU2K4Z4_9ACTN</name>
<organism evidence="1 2">
    <name type="scientific">Blastococcus goldschmidtiae</name>
    <dbReference type="NCBI Taxonomy" id="3075546"/>
    <lineage>
        <taxon>Bacteria</taxon>
        <taxon>Bacillati</taxon>
        <taxon>Actinomycetota</taxon>
        <taxon>Actinomycetes</taxon>
        <taxon>Geodermatophilales</taxon>
        <taxon>Geodermatophilaceae</taxon>
        <taxon>Blastococcus</taxon>
    </lineage>
</organism>
<evidence type="ECO:0000313" key="2">
    <source>
        <dbReference type="Proteomes" id="UP001183222"/>
    </source>
</evidence>
<keyword evidence="2" id="KW-1185">Reference proteome</keyword>
<gene>
    <name evidence="1" type="ORF">RM425_05085</name>
</gene>
<dbReference type="Proteomes" id="UP001183222">
    <property type="component" value="Unassembled WGS sequence"/>
</dbReference>
<proteinExistence type="predicted"/>
<comment type="caution">
    <text evidence="1">The sequence shown here is derived from an EMBL/GenBank/DDBJ whole genome shotgun (WGS) entry which is preliminary data.</text>
</comment>
<protein>
    <submittedName>
        <fullName evidence="1">Uncharacterized protein</fullName>
    </submittedName>
</protein>
<reference evidence="2" key="1">
    <citation type="submission" date="2023-07" db="EMBL/GenBank/DDBJ databases">
        <title>30 novel species of actinomycetes from the DSMZ collection.</title>
        <authorList>
            <person name="Nouioui I."/>
        </authorList>
    </citation>
    <scope>NUCLEOTIDE SEQUENCE [LARGE SCALE GENOMIC DNA]</scope>
    <source>
        <strain evidence="2">DSM 46792</strain>
    </source>
</reference>
<dbReference type="EMBL" id="JAVREI010000002">
    <property type="protein sequence ID" value="MDT0275269.1"/>
    <property type="molecule type" value="Genomic_DNA"/>
</dbReference>
<accession>A0ABU2K4Z4</accession>
<sequence>MSFYGLEPVADVSVGDWIAARISDFGSRVCDVVPTGFDAYARVLHPAQDEQGHPVTWTEACQRTGQTPHATMLWSSIAPTINEMRTTGRWPFRQTARSSTATWHGREPAEGNVPTSTLVALLDALDRFTPAGSDCYHAVWEGWSWLNAGPMRLQRRTLLGGLAAPAVAPSGALPQDLLAGPLFRLPGRDYLLFRGPLRAALSIGVQEPDGHEERQSPDLLWPADRTWCLGSEIDFDSTVIGGSNQLIEALLQAPGLEAWPVAATDDLTPNRGW</sequence>
<evidence type="ECO:0000313" key="1">
    <source>
        <dbReference type="EMBL" id="MDT0275269.1"/>
    </source>
</evidence>